<dbReference type="eggNOG" id="COG0526">
    <property type="taxonomic scope" value="Bacteria"/>
</dbReference>
<dbReference type="InterPro" id="IPR036249">
    <property type="entry name" value="Thioredoxin-like_sf"/>
</dbReference>
<reference evidence="1 2" key="1">
    <citation type="journal article" date="2012" name="J. Bacteriol.">
        <title>Genome Sequence of the Halotolerant Bacterium Imtechella halotolerans K1T.</title>
        <authorList>
            <person name="Kumar S."/>
            <person name="Vikram S."/>
            <person name="Subramanian S."/>
            <person name="Raghava G.P."/>
            <person name="Pinnaka A.K."/>
        </authorList>
    </citation>
    <scope>NUCLEOTIDE SEQUENCE [LARGE SCALE GENOMIC DNA]</scope>
    <source>
        <strain evidence="1 2">K1</strain>
    </source>
</reference>
<dbReference type="Proteomes" id="UP000005938">
    <property type="component" value="Unassembled WGS sequence"/>
</dbReference>
<evidence type="ECO:0000313" key="1">
    <source>
        <dbReference type="EMBL" id="EID76851.1"/>
    </source>
</evidence>
<organism evidence="1 2">
    <name type="scientific">Imtechella halotolerans K1</name>
    <dbReference type="NCBI Taxonomy" id="946077"/>
    <lineage>
        <taxon>Bacteria</taxon>
        <taxon>Pseudomonadati</taxon>
        <taxon>Bacteroidota</taxon>
        <taxon>Flavobacteriia</taxon>
        <taxon>Flavobacteriales</taxon>
        <taxon>Flavobacteriaceae</taxon>
        <taxon>Imtechella</taxon>
    </lineage>
</organism>
<protein>
    <submittedName>
        <fullName evidence="1">Thioredoxin-like protein</fullName>
    </submittedName>
</protein>
<dbReference type="Pfam" id="PF14595">
    <property type="entry name" value="Thioredoxin_9"/>
    <property type="match status" value="1"/>
</dbReference>
<keyword evidence="2" id="KW-1185">Reference proteome</keyword>
<dbReference type="EMBL" id="AJJU01000002">
    <property type="protein sequence ID" value="EID76851.1"/>
    <property type="molecule type" value="Genomic_DNA"/>
</dbReference>
<comment type="caution">
    <text evidence="1">The sequence shown here is derived from an EMBL/GenBank/DDBJ whole genome shotgun (WGS) entry which is preliminary data.</text>
</comment>
<accession>I0WKD5</accession>
<gene>
    <name evidence="1" type="ORF">W5A_02470</name>
</gene>
<dbReference type="SUPFAM" id="SSF52833">
    <property type="entry name" value="Thioredoxin-like"/>
    <property type="match status" value="1"/>
</dbReference>
<dbReference type="STRING" id="946077.W5A_02470"/>
<dbReference type="RefSeq" id="WP_008237045.1">
    <property type="nucleotide sequence ID" value="NZ_AJJU01000002.1"/>
</dbReference>
<sequence>MEKIIAQSLENGMTYQTYRALVEQLLSEDKATGPSQSPEKLEASKLNHARMNRLDKTTQLENSIAEWLQENEIPQTWLVITEGWCGDAAHVLPVLNKFAENDTTITLSILLRDDNEELMDRFLTNGTRSIPKLIILNADGQVMGHWGPRTELFTQKVTNYKAERDGKIDADFKKQLQLWYNEDKGKAIQHEVWQLMQKVTEMVTSEAL</sequence>
<evidence type="ECO:0000313" key="2">
    <source>
        <dbReference type="Proteomes" id="UP000005938"/>
    </source>
</evidence>
<dbReference type="Gene3D" id="3.40.30.10">
    <property type="entry name" value="Glutaredoxin"/>
    <property type="match status" value="1"/>
</dbReference>
<dbReference type="PATRIC" id="fig|946077.3.peg.502"/>
<dbReference type="AlphaFoldDB" id="I0WKD5"/>
<name>I0WKD5_9FLAO</name>
<proteinExistence type="predicted"/>
<dbReference type="OrthoDB" id="6120799at2"/>